<dbReference type="Gene3D" id="1.20.120.350">
    <property type="entry name" value="Voltage-gated potassium channels. Chain C"/>
    <property type="match status" value="1"/>
</dbReference>
<keyword evidence="2 6" id="KW-0812">Transmembrane</keyword>
<feature type="region of interest" description="Disordered" evidence="5">
    <location>
        <begin position="655"/>
        <end position="678"/>
    </location>
</feature>
<organism evidence="8 9">
    <name type="scientific">Cafeteria roenbergensis</name>
    <name type="common">Marine flagellate</name>
    <dbReference type="NCBI Taxonomy" id="33653"/>
    <lineage>
        <taxon>Eukaryota</taxon>
        <taxon>Sar</taxon>
        <taxon>Stramenopiles</taxon>
        <taxon>Bigyra</taxon>
        <taxon>Opalozoa</taxon>
        <taxon>Bicosoecida</taxon>
        <taxon>Cafeteriaceae</taxon>
        <taxon>Cafeteria</taxon>
    </lineage>
</organism>
<evidence type="ECO:0000256" key="1">
    <source>
        <dbReference type="ARBA" id="ARBA00004141"/>
    </source>
</evidence>
<keyword evidence="3 6" id="KW-1133">Transmembrane helix</keyword>
<feature type="region of interest" description="Disordered" evidence="5">
    <location>
        <begin position="1"/>
        <end position="24"/>
    </location>
</feature>
<dbReference type="OrthoDB" id="431720at2759"/>
<dbReference type="PANTHER" id="PTHR10037:SF62">
    <property type="entry name" value="SODIUM CHANNEL PROTEIN 60E"/>
    <property type="match status" value="1"/>
</dbReference>
<keyword evidence="4 6" id="KW-0472">Membrane</keyword>
<dbReference type="Proteomes" id="UP000322899">
    <property type="component" value="Unassembled WGS sequence"/>
</dbReference>
<feature type="compositionally biased region" description="Basic residues" evidence="5">
    <location>
        <begin position="669"/>
        <end position="678"/>
    </location>
</feature>
<dbReference type="InterPro" id="IPR005821">
    <property type="entry name" value="Ion_trans_dom"/>
</dbReference>
<feature type="compositionally biased region" description="Basic and acidic residues" evidence="5">
    <location>
        <begin position="184"/>
        <end position="203"/>
    </location>
</feature>
<feature type="transmembrane region" description="Helical" evidence="6">
    <location>
        <begin position="309"/>
        <end position="328"/>
    </location>
</feature>
<feature type="compositionally biased region" description="Polar residues" evidence="5">
    <location>
        <begin position="655"/>
        <end position="665"/>
    </location>
</feature>
<dbReference type="PANTHER" id="PTHR10037">
    <property type="entry name" value="VOLTAGE-GATED CATION CHANNEL CALCIUM AND SODIUM"/>
    <property type="match status" value="1"/>
</dbReference>
<feature type="compositionally biased region" description="Low complexity" evidence="5">
    <location>
        <begin position="1"/>
        <end position="12"/>
    </location>
</feature>
<evidence type="ECO:0000256" key="2">
    <source>
        <dbReference type="ARBA" id="ARBA00022692"/>
    </source>
</evidence>
<dbReference type="SUPFAM" id="SSF81324">
    <property type="entry name" value="Voltage-gated potassium channels"/>
    <property type="match status" value="1"/>
</dbReference>
<feature type="domain" description="Ion transport" evidence="7">
    <location>
        <begin position="309"/>
        <end position="564"/>
    </location>
</feature>
<dbReference type="Gene3D" id="1.10.287.70">
    <property type="match status" value="1"/>
</dbReference>
<feature type="transmembrane region" description="Helical" evidence="6">
    <location>
        <begin position="446"/>
        <end position="466"/>
    </location>
</feature>
<feature type="transmembrane region" description="Helical" evidence="6">
    <location>
        <begin position="378"/>
        <end position="401"/>
    </location>
</feature>
<dbReference type="GO" id="GO:0005248">
    <property type="term" value="F:voltage-gated sodium channel activity"/>
    <property type="evidence" value="ECO:0007669"/>
    <property type="project" value="TreeGrafter"/>
</dbReference>
<evidence type="ECO:0000313" key="9">
    <source>
        <dbReference type="Proteomes" id="UP000322899"/>
    </source>
</evidence>
<comment type="caution">
    <text evidence="8">The sequence shown here is derived from an EMBL/GenBank/DDBJ whole genome shotgun (WGS) entry which is preliminary data.</text>
</comment>
<dbReference type="InterPro" id="IPR043203">
    <property type="entry name" value="VGCC_Ca_Na"/>
</dbReference>
<comment type="subcellular location">
    <subcellularLocation>
        <location evidence="1">Membrane</location>
        <topology evidence="1">Multi-pass membrane protein</topology>
    </subcellularLocation>
</comment>
<dbReference type="AlphaFoldDB" id="A0A5A8E989"/>
<reference evidence="8 9" key="1">
    <citation type="submission" date="2019-07" db="EMBL/GenBank/DDBJ databases">
        <title>Genomes of Cafeteria roenbergensis.</title>
        <authorList>
            <person name="Fischer M.G."/>
            <person name="Hackl T."/>
            <person name="Roman M."/>
        </authorList>
    </citation>
    <scope>NUCLEOTIDE SEQUENCE [LARGE SCALE GENOMIC DNA]</scope>
    <source>
        <strain evidence="8 9">E4-10P</strain>
    </source>
</reference>
<evidence type="ECO:0000259" key="7">
    <source>
        <dbReference type="Pfam" id="PF00520"/>
    </source>
</evidence>
<evidence type="ECO:0000256" key="3">
    <source>
        <dbReference type="ARBA" id="ARBA00022989"/>
    </source>
</evidence>
<evidence type="ECO:0000256" key="6">
    <source>
        <dbReference type="SAM" id="Phobius"/>
    </source>
</evidence>
<feature type="region of interest" description="Disordered" evidence="5">
    <location>
        <begin position="242"/>
        <end position="284"/>
    </location>
</feature>
<protein>
    <recommendedName>
        <fullName evidence="7">Ion transport domain-containing protein</fullName>
    </recommendedName>
</protein>
<accession>A0A5A8E989</accession>
<evidence type="ECO:0000256" key="4">
    <source>
        <dbReference type="ARBA" id="ARBA00023136"/>
    </source>
</evidence>
<gene>
    <name evidence="8" type="ORF">FNF27_06013</name>
</gene>
<sequence length="678" mass="72476">MSSRAASPAASSVPHTGSPSPLAIAPGGPGIALVPAMSAESQSAAGLAAALHPTGRSRLLASIARRDVTASAEKGETALATAAWRAELAQSGRRTPVFVRGPCDCLFRDRKGGHDRGCFSKWLCLVCCCVPFSQRRGFTMTPARRLVDRGQMPKVPPRKDVEQAHRERRDLAERLDPSEQAPEQAHRGHELPQREDKQPRRDSSGSAGGGGGLAFGAAVPRGAARRASELSVPRVSIAGSMARASEASGGGQPHHHRHHQHHHHRHGGGGGDGGADGDEEEGPTAADVLPLASCRDKVVVALQTVVSSWWFGLGIVLAILVNTVVLALDSYPVDTERARVAEILNFILSVVFLLEMLLKLAAMGPRAYSQDAFNVFDAVIVIISVVEVAVSPPVFLGGSAAGTDAGGVSALRTFRLLRILKLARAWVSLRVLLATVLASLSEVGNFAAVTLLFVMVIALFGAFSFANRFRFNAKTGQSLAMTDPAFSSAEPSPINFDDLWSAFVAVFVVLASEQWTDPWFDAWRASGLGGALFFVVAVVMLQIVLLNLFLAILLSKFEGLEEKTELERRRRRRALRRIARAKGTAPPSVALSGTADDETATVGTATVGDNSVLRFHLDGAQPDDDADLPPPRNLWERLSRVFGSLRDPQALEVASATNARLPSGQSRRSGLRRPPMRR</sequence>
<feature type="transmembrane region" description="Helical" evidence="6">
    <location>
        <begin position="499"/>
        <end position="516"/>
    </location>
</feature>
<dbReference type="InterPro" id="IPR027359">
    <property type="entry name" value="Volt_channel_dom_sf"/>
</dbReference>
<dbReference type="Pfam" id="PF00520">
    <property type="entry name" value="Ion_trans"/>
    <property type="match status" value="1"/>
</dbReference>
<evidence type="ECO:0000313" key="8">
    <source>
        <dbReference type="EMBL" id="KAA0172540.1"/>
    </source>
</evidence>
<dbReference type="GO" id="GO:0001518">
    <property type="term" value="C:voltage-gated sodium channel complex"/>
    <property type="evidence" value="ECO:0007669"/>
    <property type="project" value="TreeGrafter"/>
</dbReference>
<name>A0A5A8E989_CAFRO</name>
<feature type="region of interest" description="Disordered" evidence="5">
    <location>
        <begin position="172"/>
        <end position="216"/>
    </location>
</feature>
<evidence type="ECO:0000256" key="5">
    <source>
        <dbReference type="SAM" id="MobiDB-lite"/>
    </source>
</evidence>
<feature type="transmembrane region" description="Helical" evidence="6">
    <location>
        <begin position="528"/>
        <end position="554"/>
    </location>
</feature>
<feature type="compositionally biased region" description="Basic residues" evidence="5">
    <location>
        <begin position="253"/>
        <end position="267"/>
    </location>
</feature>
<feature type="transmembrane region" description="Helical" evidence="6">
    <location>
        <begin position="340"/>
        <end position="358"/>
    </location>
</feature>
<proteinExistence type="predicted"/>
<dbReference type="EMBL" id="VLTO01000047">
    <property type="protein sequence ID" value="KAA0172540.1"/>
    <property type="molecule type" value="Genomic_DNA"/>
</dbReference>